<dbReference type="Proteomes" id="UP000266305">
    <property type="component" value="Unassembled WGS sequence"/>
</dbReference>
<organism evidence="2 3">
    <name type="scientific">Cereibacter sphaeroides</name>
    <name type="common">Rhodobacter sphaeroides</name>
    <dbReference type="NCBI Taxonomy" id="1063"/>
    <lineage>
        <taxon>Bacteria</taxon>
        <taxon>Pseudomonadati</taxon>
        <taxon>Pseudomonadota</taxon>
        <taxon>Alphaproteobacteria</taxon>
        <taxon>Rhodobacterales</taxon>
        <taxon>Paracoccaceae</taxon>
        <taxon>Cereibacter</taxon>
    </lineage>
</organism>
<reference evidence="2 3" key="1">
    <citation type="submission" date="2018-08" db="EMBL/GenBank/DDBJ databases">
        <title>Draft genome sequence of Rhodobacter sphaeroides FY.</title>
        <authorList>
            <person name="Rayyan A."/>
            <person name="Meyer T.E."/>
            <person name="Kyndt J.A."/>
        </authorList>
    </citation>
    <scope>NUCLEOTIDE SEQUENCE [LARGE SCALE GENOMIC DNA]</scope>
    <source>
        <strain evidence="2 3">FY</strain>
    </source>
</reference>
<evidence type="ECO:0000256" key="1">
    <source>
        <dbReference type="SAM" id="MobiDB-lite"/>
    </source>
</evidence>
<protein>
    <submittedName>
        <fullName evidence="2">Uncharacterized protein</fullName>
    </submittedName>
</protein>
<feature type="region of interest" description="Disordered" evidence="1">
    <location>
        <begin position="1"/>
        <end position="42"/>
    </location>
</feature>
<proteinExistence type="predicted"/>
<gene>
    <name evidence="2" type="ORF">D1114_11710</name>
</gene>
<evidence type="ECO:0000313" key="2">
    <source>
        <dbReference type="EMBL" id="RHZ94726.1"/>
    </source>
</evidence>
<comment type="caution">
    <text evidence="2">The sequence shown here is derived from an EMBL/GenBank/DDBJ whole genome shotgun (WGS) entry which is preliminary data.</text>
</comment>
<name>A0AAX1UKA1_CERSP</name>
<accession>A0AAX1UKA1</accession>
<evidence type="ECO:0000313" key="3">
    <source>
        <dbReference type="Proteomes" id="UP000266305"/>
    </source>
</evidence>
<dbReference type="AlphaFoldDB" id="A0AAX1UKA1"/>
<dbReference type="EMBL" id="QWGP01000011">
    <property type="protein sequence ID" value="RHZ94726.1"/>
    <property type="molecule type" value="Genomic_DNA"/>
</dbReference>
<sequence>MGAVPQARIRQRAARRGRGLSVPAHTRPEEAGDGGLPHSGQRFRPACAEAAAVLGHQARSFPFRPACAEELGCGLLHSSTRGGGGLGLQEELDRDIGSLEGWNAL</sequence>
<feature type="compositionally biased region" description="Basic residues" evidence="1">
    <location>
        <begin position="9"/>
        <end position="18"/>
    </location>
</feature>